<dbReference type="AlphaFoldDB" id="A0A0X3BKK3"/>
<feature type="region of interest" description="Disordered" evidence="1">
    <location>
        <begin position="1"/>
        <end position="23"/>
    </location>
</feature>
<evidence type="ECO:0000313" key="3">
    <source>
        <dbReference type="Proteomes" id="UP000069850"/>
    </source>
</evidence>
<evidence type="ECO:0000313" key="2">
    <source>
        <dbReference type="EMBL" id="CVK32697.1"/>
    </source>
</evidence>
<gene>
    <name evidence="2" type="ORF">MMAB1_1484</name>
</gene>
<accession>A0A0X3BKK3</accession>
<dbReference type="EMBL" id="LT158599">
    <property type="protein sequence ID" value="CVK32697.1"/>
    <property type="molecule type" value="Genomic_DNA"/>
</dbReference>
<protein>
    <submittedName>
        <fullName evidence="2">Uncharacterized protein</fullName>
    </submittedName>
</protein>
<dbReference type="KEGG" id="mema:MMAB1_1484"/>
<sequence length="81" mass="8832">MGLLPERGINQEAHQHDAAGPQTKAVKVCGQKNTAPWAGMCPGLKPCSRASLFCGEHVSSAITGGGFWHRHRPRAARRWCR</sequence>
<proteinExistence type="predicted"/>
<organism evidence="2 3">
    <name type="scientific">Methanoculleus bourgensis</name>
    <dbReference type="NCBI Taxonomy" id="83986"/>
    <lineage>
        <taxon>Archaea</taxon>
        <taxon>Methanobacteriati</taxon>
        <taxon>Methanobacteriota</taxon>
        <taxon>Stenosarchaea group</taxon>
        <taxon>Methanomicrobia</taxon>
        <taxon>Methanomicrobiales</taxon>
        <taxon>Methanomicrobiaceae</taxon>
        <taxon>Methanoculleus</taxon>
    </lineage>
</organism>
<name>A0A0X3BKK3_9EURY</name>
<evidence type="ECO:0000256" key="1">
    <source>
        <dbReference type="SAM" id="MobiDB-lite"/>
    </source>
</evidence>
<dbReference type="Proteomes" id="UP000069850">
    <property type="component" value="Chromosome 1"/>
</dbReference>
<reference evidence="2 3" key="1">
    <citation type="submission" date="2016-01" db="EMBL/GenBank/DDBJ databases">
        <authorList>
            <person name="Manzoor S."/>
        </authorList>
    </citation>
    <scope>NUCLEOTIDE SEQUENCE [LARGE SCALE GENOMIC DNA]</scope>
    <source>
        <strain evidence="2">Methanoculleus sp MAB1</strain>
    </source>
</reference>